<accession>A0ABD0LG34</accession>
<evidence type="ECO:0000313" key="1">
    <source>
        <dbReference type="EMBL" id="KAK7498166.1"/>
    </source>
</evidence>
<organism evidence="1 2">
    <name type="scientific">Batillaria attramentaria</name>
    <dbReference type="NCBI Taxonomy" id="370345"/>
    <lineage>
        <taxon>Eukaryota</taxon>
        <taxon>Metazoa</taxon>
        <taxon>Spiralia</taxon>
        <taxon>Lophotrochozoa</taxon>
        <taxon>Mollusca</taxon>
        <taxon>Gastropoda</taxon>
        <taxon>Caenogastropoda</taxon>
        <taxon>Sorbeoconcha</taxon>
        <taxon>Cerithioidea</taxon>
        <taxon>Batillariidae</taxon>
        <taxon>Batillaria</taxon>
    </lineage>
</organism>
<dbReference type="EMBL" id="JACVVK020000052">
    <property type="protein sequence ID" value="KAK7498166.1"/>
    <property type="molecule type" value="Genomic_DNA"/>
</dbReference>
<dbReference type="Proteomes" id="UP001519460">
    <property type="component" value="Unassembled WGS sequence"/>
</dbReference>
<sequence>MPLSVGSVSLSKSPFTCQNDLKNWDKLQTIRETGKQFGRRAHSHTRHNYSNDKIGSAERLRFQDSGLRDAGTVPDTRENCNASHHLQLALGESLWPRLTHFVSIRLVVPDSSALAKGAVWFHRVARARANPSLLCLSSP</sequence>
<proteinExistence type="predicted"/>
<comment type="caution">
    <text evidence="1">The sequence shown here is derived from an EMBL/GenBank/DDBJ whole genome shotgun (WGS) entry which is preliminary data.</text>
</comment>
<protein>
    <submittedName>
        <fullName evidence="1">Uncharacterized protein</fullName>
    </submittedName>
</protein>
<keyword evidence="2" id="KW-1185">Reference proteome</keyword>
<dbReference type="AlphaFoldDB" id="A0ABD0LG34"/>
<name>A0ABD0LG34_9CAEN</name>
<evidence type="ECO:0000313" key="2">
    <source>
        <dbReference type="Proteomes" id="UP001519460"/>
    </source>
</evidence>
<gene>
    <name evidence="1" type="ORF">BaRGS_00010426</name>
</gene>
<reference evidence="1 2" key="1">
    <citation type="journal article" date="2023" name="Sci. Data">
        <title>Genome assembly of the Korean intertidal mud-creeper Batillaria attramentaria.</title>
        <authorList>
            <person name="Patra A.K."/>
            <person name="Ho P.T."/>
            <person name="Jun S."/>
            <person name="Lee S.J."/>
            <person name="Kim Y."/>
            <person name="Won Y.J."/>
        </authorList>
    </citation>
    <scope>NUCLEOTIDE SEQUENCE [LARGE SCALE GENOMIC DNA]</scope>
    <source>
        <strain evidence="1">Wonlab-2016</strain>
    </source>
</reference>